<dbReference type="RefSeq" id="WP_084017215.1">
    <property type="nucleotide sequence ID" value="NZ_FWXS01000005.1"/>
</dbReference>
<evidence type="ECO:0008006" key="3">
    <source>
        <dbReference type="Google" id="ProtNLM"/>
    </source>
</evidence>
<dbReference type="STRING" id="1434700.SAMN06296427_1056"/>
<organism evidence="1 2">
    <name type="scientific">Moheibacter sediminis</name>
    <dbReference type="NCBI Taxonomy" id="1434700"/>
    <lineage>
        <taxon>Bacteria</taxon>
        <taxon>Pseudomonadati</taxon>
        <taxon>Bacteroidota</taxon>
        <taxon>Flavobacteriia</taxon>
        <taxon>Flavobacteriales</taxon>
        <taxon>Weeksellaceae</taxon>
        <taxon>Moheibacter</taxon>
    </lineage>
</organism>
<keyword evidence="2" id="KW-1185">Reference proteome</keyword>
<proteinExistence type="predicted"/>
<dbReference type="PROSITE" id="PS51257">
    <property type="entry name" value="PROKAR_LIPOPROTEIN"/>
    <property type="match status" value="1"/>
</dbReference>
<gene>
    <name evidence="1" type="ORF">SAMN06296427_1056</name>
</gene>
<evidence type="ECO:0000313" key="1">
    <source>
        <dbReference type="EMBL" id="SMC62910.1"/>
    </source>
</evidence>
<protein>
    <recommendedName>
        <fullName evidence="3">Lipoprotein</fullName>
    </recommendedName>
</protein>
<reference evidence="1 2" key="1">
    <citation type="submission" date="2017-04" db="EMBL/GenBank/DDBJ databases">
        <authorList>
            <person name="Afonso C.L."/>
            <person name="Miller P.J."/>
            <person name="Scott M.A."/>
            <person name="Spackman E."/>
            <person name="Goraichik I."/>
            <person name="Dimitrov K.M."/>
            <person name="Suarez D.L."/>
            <person name="Swayne D.E."/>
        </authorList>
    </citation>
    <scope>NUCLEOTIDE SEQUENCE [LARGE SCALE GENOMIC DNA]</scope>
    <source>
        <strain evidence="1 2">CGMCC 1.12708</strain>
    </source>
</reference>
<name>A0A1W2AQW2_9FLAO</name>
<dbReference type="EMBL" id="FWXS01000005">
    <property type="protein sequence ID" value="SMC62910.1"/>
    <property type="molecule type" value="Genomic_DNA"/>
</dbReference>
<dbReference type="Proteomes" id="UP000192393">
    <property type="component" value="Unassembled WGS sequence"/>
</dbReference>
<dbReference type="AlphaFoldDB" id="A0A1W2AQW2"/>
<dbReference type="OrthoDB" id="794403at2"/>
<sequence>MKKTILLSCIATASLIFSCKENSEKIEEALPETSVEANPAEAPVENGKFCFKNETPYDNGNGTNLVDIENLEFTVDGDVIKGKFEWIPAEKGGLSGEISGTKKGNIIDAVYNETYAEEPYPISLKILLSDDEAVVTSSDESFGTYTIKKSNCK</sequence>
<evidence type="ECO:0000313" key="2">
    <source>
        <dbReference type="Proteomes" id="UP000192393"/>
    </source>
</evidence>
<accession>A0A1W2AQW2</accession>